<dbReference type="PANTHER" id="PTHR43662:SF3">
    <property type="entry name" value="DOMAIN PROTEIN, PUTATIVE (AFU_ORTHOLOGUE AFUA_6G11970)-RELATED"/>
    <property type="match status" value="1"/>
</dbReference>
<protein>
    <recommendedName>
        <fullName evidence="3">DUF1996 domain-containing protein</fullName>
    </recommendedName>
</protein>
<dbReference type="AlphaFoldDB" id="A0A0D2GM27"/>
<keyword evidence="2" id="KW-0732">Signal</keyword>
<feature type="region of interest" description="Disordered" evidence="1">
    <location>
        <begin position="370"/>
        <end position="401"/>
    </location>
</feature>
<keyword evidence="5" id="KW-1185">Reference proteome</keyword>
<proteinExistence type="predicted"/>
<feature type="signal peptide" evidence="2">
    <location>
        <begin position="1"/>
        <end position="20"/>
    </location>
</feature>
<evidence type="ECO:0000313" key="5">
    <source>
        <dbReference type="Proteomes" id="UP000054266"/>
    </source>
</evidence>
<gene>
    <name evidence="4" type="ORF">PV04_01564</name>
</gene>
<accession>A0A0D2GM27</accession>
<evidence type="ECO:0000256" key="2">
    <source>
        <dbReference type="SAM" id="SignalP"/>
    </source>
</evidence>
<feature type="domain" description="DUF1996" evidence="3">
    <location>
        <begin position="37"/>
        <end position="266"/>
    </location>
</feature>
<dbReference type="Pfam" id="PF09362">
    <property type="entry name" value="DUF1996"/>
    <property type="match status" value="1"/>
</dbReference>
<name>A0A0D2GM27_9EURO</name>
<evidence type="ECO:0000259" key="3">
    <source>
        <dbReference type="Pfam" id="PF09362"/>
    </source>
</evidence>
<organism evidence="4 5">
    <name type="scientific">Phialophora macrospora</name>
    <dbReference type="NCBI Taxonomy" id="1851006"/>
    <lineage>
        <taxon>Eukaryota</taxon>
        <taxon>Fungi</taxon>
        <taxon>Dikarya</taxon>
        <taxon>Ascomycota</taxon>
        <taxon>Pezizomycotina</taxon>
        <taxon>Eurotiomycetes</taxon>
        <taxon>Chaetothyriomycetidae</taxon>
        <taxon>Chaetothyriales</taxon>
        <taxon>Herpotrichiellaceae</taxon>
        <taxon>Phialophora</taxon>
    </lineage>
</organism>
<evidence type="ECO:0000256" key="1">
    <source>
        <dbReference type="SAM" id="MobiDB-lite"/>
    </source>
</evidence>
<dbReference type="Proteomes" id="UP000054266">
    <property type="component" value="Unassembled WGS sequence"/>
</dbReference>
<dbReference type="EMBL" id="KN846956">
    <property type="protein sequence ID" value="KIW73443.1"/>
    <property type="molecule type" value="Genomic_DNA"/>
</dbReference>
<dbReference type="InterPro" id="IPR018535">
    <property type="entry name" value="DUF1996"/>
</dbReference>
<evidence type="ECO:0000313" key="4">
    <source>
        <dbReference type="EMBL" id="KIW73444.1"/>
    </source>
</evidence>
<dbReference type="HOGENOM" id="CLU_014529_1_0_1"/>
<dbReference type="PANTHER" id="PTHR43662">
    <property type="match status" value="1"/>
</dbReference>
<sequence length="694" mass="72538">MKRQLLISFAWPLVLQPSLSIAYWRMACSVSQTARVDLILNPGGVSGHVHKFAGGSNVNQNSDFYSLQSSSCSSCEVQADKSAYWTPQLYYAHANGTFEEVPNYGMTVYYVGRGGDSSNTVPFPAGFKMLTGDSRLRSYDDTTLTYLNTRPVADRVSFHCINEANDIPEEHYMFRTDCSNGMRAQVNFQSCWDGVNLYLENNAHVDYLSGIDYGECPPSHPVPIPGLFFEVLYMTNSIDQSAGGQFVFSNGDTTGYGFHGDFLNGWDMNVQTSAVQDCLYTDNGGVVGACSSLAPSDNVNFPRDCLEQPSVFDEPVHGLLSALPGCNPITSGPDAAPQIICPLGSNTPAVSDASSSFTAAATSTTYSSESSATAGLASSSTDISTSSTYSPEGTTTAASTTESSLSISIVTVTLSNSMPSLSTTSELPLTSTVSVASSATSQPSDPPTSELVSSIDITDGFSASSLFGFSSTFSTTSSNNGGPSSLETSFPTDLSIGGIFVTVSSDITGVLSSEVMFTSSVGTISDVPTSTESSGADTTTMSSTIPSETGIIASTVTELITVTETSASSVLMNSVVPSSTSQQPAAPTTITSTFASNISSSDFFPIPTTLDASVSFACSLYANFSIQGCPPPTAGTSSPISPTVEITTAVVTVTQLADTATDSPSDTPSTESFATAAATTVFRIRGREVFLTSR</sequence>
<feature type="chain" id="PRO_5007395351" description="DUF1996 domain-containing protein" evidence="2">
    <location>
        <begin position="21"/>
        <end position="694"/>
    </location>
</feature>
<dbReference type="EMBL" id="KN846956">
    <property type="protein sequence ID" value="KIW73444.1"/>
    <property type="molecule type" value="Genomic_DNA"/>
</dbReference>
<reference evidence="4 5" key="1">
    <citation type="submission" date="2015-01" db="EMBL/GenBank/DDBJ databases">
        <title>The Genome Sequence of Capronia semiimmersa CBS27337.</title>
        <authorList>
            <consortium name="The Broad Institute Genomics Platform"/>
            <person name="Cuomo C."/>
            <person name="de Hoog S."/>
            <person name="Gorbushina A."/>
            <person name="Stielow B."/>
            <person name="Teixiera M."/>
            <person name="Abouelleil A."/>
            <person name="Chapman S.B."/>
            <person name="Priest M."/>
            <person name="Young S.K."/>
            <person name="Wortman J."/>
            <person name="Nusbaum C."/>
            <person name="Birren B."/>
        </authorList>
    </citation>
    <scope>NUCLEOTIDE SEQUENCE [LARGE SCALE GENOMIC DNA]</scope>
    <source>
        <strain evidence="4 5">CBS 27337</strain>
    </source>
</reference>